<dbReference type="AlphaFoldDB" id="A0A6I4SV89"/>
<name>A0A6I4SV89_9SPHN</name>
<evidence type="ECO:0000313" key="3">
    <source>
        <dbReference type="Proteomes" id="UP000433652"/>
    </source>
</evidence>
<dbReference type="SUPFAM" id="SSF51126">
    <property type="entry name" value="Pectin lyase-like"/>
    <property type="match status" value="1"/>
</dbReference>
<feature type="domain" description="CEMIP beta-helix" evidence="1">
    <location>
        <begin position="35"/>
        <end position="247"/>
    </location>
</feature>
<dbReference type="InterPro" id="IPR011050">
    <property type="entry name" value="Pectin_lyase_fold/virulence"/>
</dbReference>
<dbReference type="InterPro" id="IPR055401">
    <property type="entry name" value="CEMIP_beta-hel_dom"/>
</dbReference>
<dbReference type="InterPro" id="IPR012334">
    <property type="entry name" value="Pectin_lyas_fold"/>
</dbReference>
<reference evidence="2 3" key="1">
    <citation type="submission" date="2019-12" db="EMBL/GenBank/DDBJ databases">
        <title>Genomic-based taxomic classification of the family Erythrobacteraceae.</title>
        <authorList>
            <person name="Xu L."/>
        </authorList>
    </citation>
    <scope>NUCLEOTIDE SEQUENCE [LARGE SCALE GENOMIC DNA]</scope>
    <source>
        <strain evidence="2 3">MCCC 1K01500</strain>
    </source>
</reference>
<proteinExistence type="predicted"/>
<dbReference type="PANTHER" id="PTHR15535">
    <property type="entry name" value="TRANSMEMBRANE PROTEIN 2-RELATED"/>
    <property type="match status" value="1"/>
</dbReference>
<protein>
    <recommendedName>
        <fullName evidence="1">CEMIP beta-helix domain-containing protein</fullName>
    </recommendedName>
</protein>
<keyword evidence="3" id="KW-1185">Reference proteome</keyword>
<organism evidence="2 3">
    <name type="scientific">Croceibacterium salegens</name>
    <dbReference type="NCBI Taxonomy" id="1737568"/>
    <lineage>
        <taxon>Bacteria</taxon>
        <taxon>Pseudomonadati</taxon>
        <taxon>Pseudomonadota</taxon>
        <taxon>Alphaproteobacteria</taxon>
        <taxon>Sphingomonadales</taxon>
        <taxon>Erythrobacteraceae</taxon>
        <taxon>Croceibacterium</taxon>
    </lineage>
</organism>
<dbReference type="Proteomes" id="UP000433652">
    <property type="component" value="Unassembled WGS sequence"/>
</dbReference>
<evidence type="ECO:0000313" key="2">
    <source>
        <dbReference type="EMBL" id="MXO59811.1"/>
    </source>
</evidence>
<accession>A0A6I4SV89</accession>
<dbReference type="OrthoDB" id="7413710at2"/>
<dbReference type="InterPro" id="IPR052252">
    <property type="entry name" value="CEMIP/CEMIP2"/>
</dbReference>
<dbReference type="EMBL" id="WTYM01000039">
    <property type="protein sequence ID" value="MXO59811.1"/>
    <property type="molecule type" value="Genomic_DNA"/>
</dbReference>
<evidence type="ECO:0000259" key="1">
    <source>
        <dbReference type="Pfam" id="PF24606"/>
    </source>
</evidence>
<dbReference type="PANTHER" id="PTHR15535:SF17">
    <property type="entry name" value="TRANSMEMBRANE PROTEIN"/>
    <property type="match status" value="1"/>
</dbReference>
<sequence length="644" mass="69796">MHFGKITYGVDERGEVGLLTRNIKVQASDDAEKTYFGGHIMAMAGAKMYVSGVELYRMGQNMHLARYPIHWHIIGKASGQYIENASIHDTYSRCVTVHGTDDVRVENNVTFNTVGHCFFLEDAVEVGNKFVHNLGIWTKCHPDNSPCVPTNLGPAGSGGNFASSQAGQAAKDVLLPSDNTAAMFWITNPDNVFRDNVAAGSEQTGFWFALPEHPTGAHEGKEGTENIWPRRTPVREFKGNTAHSNFDGFMFDRGPRPDGTFSVGGSNYHFAFTDPADPNSAPKGSVFEDFTGYKNRHGAVWGRGELHLFKNLRVADNAIGFTHAASAVGRADYTSKVVDSLFVGETDNVGNPTTSAEIAYGRSMPNDIPDYPIRGYEYYDLRHDVMDTTFVNFQPNATRDAAAVSYLMYTSFGMSIENSIEGAKFVNSKPVDFPPVVRRWSSDFGRGNAWRGAAIHDLDGSVSGVADSYIVIDNGIANDDEACELKPFWHAAVCKGDFGYFGVGGNFGFGSGPIEDPVMLSRNGRRWEYTGQTTIRSGADVRVETARNDLSLSLREMADGSWVVFELPGFTTTAGGLQESSMDALRAAKNTAWFKDGNTLWVKLVVNNTAGASVQIGRVGQGVSTVGTGPGGAFAAGASLDVSR</sequence>
<gene>
    <name evidence="2" type="ORF">GRI89_09690</name>
</gene>
<dbReference type="Gene3D" id="2.160.20.10">
    <property type="entry name" value="Single-stranded right-handed beta-helix, Pectin lyase-like"/>
    <property type="match status" value="1"/>
</dbReference>
<dbReference type="Pfam" id="PF24606">
    <property type="entry name" value="CEMIP_beta-hel"/>
    <property type="match status" value="1"/>
</dbReference>
<comment type="caution">
    <text evidence="2">The sequence shown here is derived from an EMBL/GenBank/DDBJ whole genome shotgun (WGS) entry which is preliminary data.</text>
</comment>